<dbReference type="PANTHER" id="PTHR33112:SF10">
    <property type="entry name" value="TOL"/>
    <property type="match status" value="1"/>
</dbReference>
<evidence type="ECO:0000256" key="1">
    <source>
        <dbReference type="SAM" id="MobiDB-lite"/>
    </source>
</evidence>
<protein>
    <submittedName>
        <fullName evidence="3 5">HET-domain-containing protein</fullName>
    </submittedName>
</protein>
<dbReference type="Proteomes" id="UP000504636">
    <property type="component" value="Unplaced"/>
</dbReference>
<feature type="region of interest" description="Disordered" evidence="1">
    <location>
        <begin position="583"/>
        <end position="622"/>
    </location>
</feature>
<dbReference type="Pfam" id="PF06985">
    <property type="entry name" value="HET"/>
    <property type="match status" value="1"/>
</dbReference>
<gene>
    <name evidence="3 5" type="ORF">BDZ99DRAFT_466005</name>
</gene>
<name>A0A6A6YC93_9PEZI</name>
<organism evidence="3">
    <name type="scientific">Mytilinidion resinicola</name>
    <dbReference type="NCBI Taxonomy" id="574789"/>
    <lineage>
        <taxon>Eukaryota</taxon>
        <taxon>Fungi</taxon>
        <taxon>Dikarya</taxon>
        <taxon>Ascomycota</taxon>
        <taxon>Pezizomycotina</taxon>
        <taxon>Dothideomycetes</taxon>
        <taxon>Pleosporomycetidae</taxon>
        <taxon>Mytilinidiales</taxon>
        <taxon>Mytilinidiaceae</taxon>
        <taxon>Mytilinidion</taxon>
    </lineage>
</organism>
<feature type="region of interest" description="Disordered" evidence="1">
    <location>
        <begin position="1"/>
        <end position="26"/>
    </location>
</feature>
<reference evidence="5" key="3">
    <citation type="submission" date="2025-04" db="UniProtKB">
        <authorList>
            <consortium name="RefSeq"/>
        </authorList>
    </citation>
    <scope>IDENTIFICATION</scope>
    <source>
        <strain evidence="5">CBS 304.34</strain>
    </source>
</reference>
<evidence type="ECO:0000259" key="2">
    <source>
        <dbReference type="Pfam" id="PF06985"/>
    </source>
</evidence>
<keyword evidence="4" id="KW-1185">Reference proteome</keyword>
<dbReference type="PANTHER" id="PTHR33112">
    <property type="entry name" value="DOMAIN PROTEIN, PUTATIVE-RELATED"/>
    <property type="match status" value="1"/>
</dbReference>
<dbReference type="InterPro" id="IPR010730">
    <property type="entry name" value="HET"/>
</dbReference>
<reference evidence="5" key="2">
    <citation type="submission" date="2020-04" db="EMBL/GenBank/DDBJ databases">
        <authorList>
            <consortium name="NCBI Genome Project"/>
        </authorList>
    </citation>
    <scope>NUCLEOTIDE SEQUENCE</scope>
    <source>
        <strain evidence="5">CBS 304.34</strain>
    </source>
</reference>
<sequence length="867" mass="98414">MLKRKAPSSIDEAEKRPERTPCIPEPGYSPPSIRFNALCSVCEATFSRVREDQNTFSCFHSITELITSAAEGCHFCNLITNSMSSSKGSPQLMKENLLTENDPQTTATFKGLKAETRYVADIGISFLLRRSDALDHDVLAEVDLLFGDGADDTGEFTLSGDSQSENSWDQVLQWNRQCLEKHLACKPSSTAIPKSDYPARLICVGDNPSTIVKLFETSKIEVSKSYTTLSHCWGSHIPLRLLTDNYSSLLEGFKLIDLPETFRDAITTTRKLGIPFLWIDSLCIIQDSAVDWSTESSKMGQIYKNSYLNLAAAAAKDSTEGLFFPRSPLQFVPCHVRAGRTGNMRSVRSTYSPEGAGSDEMILYSRAWVFQEWLLAPRTLIFGKNELLWECGELNASEVYPKGYPTLLDSVKGVERLRLATLRNEWQNLYCKDSIERWELWCRVTNDYSKRKLTRFSDKLVALSGFAAEMAKSWEGMDYLAGIWSYRLRRGLLWRCVEPVKLCHRLVCTTPSWSWASTDRPVFTDFEHHFIDGLVEILDASIQHSVPSHRYGAVIDGHIKIKGPMLKATIVERKDDGEWNILLSDDSKENTDGSEHDGSEHDSSEHDGSEYDGSEYDDSEDLDSSLPFTIRATICWDDPTFQKIIKAASVYLVPFEISLLPDDAGLDLQGLILLPTLTNAGQFRRLGWFRVEDKWRGNKHMKRSISLSYDDNSPRDSVPEEVESLDGCLQVPPDKIDGLWPYRTALELKAIWIDINAREAAEREAASYDVRTRKIQEFMVDLTKAANRDGTISQSGQSKKDDFYCNGMMNTTLLERYGDDMRHIYPKIHSFLVMTFIRFNSDREEGKLCEELYEEHHGNGYFTFRIV</sequence>
<reference evidence="3 5" key="1">
    <citation type="journal article" date="2020" name="Stud. Mycol.">
        <title>101 Dothideomycetes genomes: a test case for predicting lifestyles and emergence of pathogens.</title>
        <authorList>
            <person name="Haridas S."/>
            <person name="Albert R."/>
            <person name="Binder M."/>
            <person name="Bloem J."/>
            <person name="Labutti K."/>
            <person name="Salamov A."/>
            <person name="Andreopoulos B."/>
            <person name="Baker S."/>
            <person name="Barry K."/>
            <person name="Bills G."/>
            <person name="Bluhm B."/>
            <person name="Cannon C."/>
            <person name="Castanera R."/>
            <person name="Culley D."/>
            <person name="Daum C."/>
            <person name="Ezra D."/>
            <person name="Gonzalez J."/>
            <person name="Henrissat B."/>
            <person name="Kuo A."/>
            <person name="Liang C."/>
            <person name="Lipzen A."/>
            <person name="Lutzoni F."/>
            <person name="Magnuson J."/>
            <person name="Mondo S."/>
            <person name="Nolan M."/>
            <person name="Ohm R."/>
            <person name="Pangilinan J."/>
            <person name="Park H.-J."/>
            <person name="Ramirez L."/>
            <person name="Alfaro M."/>
            <person name="Sun H."/>
            <person name="Tritt A."/>
            <person name="Yoshinaga Y."/>
            <person name="Zwiers L.-H."/>
            <person name="Turgeon B."/>
            <person name="Goodwin S."/>
            <person name="Spatafora J."/>
            <person name="Crous P."/>
            <person name="Grigoriev I."/>
        </authorList>
    </citation>
    <scope>NUCLEOTIDE SEQUENCE</scope>
    <source>
        <strain evidence="3 5">CBS 304.34</strain>
    </source>
</reference>
<dbReference type="RefSeq" id="XP_033573395.1">
    <property type="nucleotide sequence ID" value="XM_033720674.1"/>
</dbReference>
<dbReference type="GeneID" id="54461567"/>
<feature type="domain" description="Heterokaryon incompatibility" evidence="2">
    <location>
        <begin position="226"/>
        <end position="372"/>
    </location>
</feature>
<proteinExistence type="predicted"/>
<evidence type="ECO:0000313" key="5">
    <source>
        <dbReference type="RefSeq" id="XP_033573395.1"/>
    </source>
</evidence>
<evidence type="ECO:0000313" key="4">
    <source>
        <dbReference type="Proteomes" id="UP000504636"/>
    </source>
</evidence>
<dbReference type="AlphaFoldDB" id="A0A6A6YC93"/>
<dbReference type="EMBL" id="MU003707">
    <property type="protein sequence ID" value="KAF2806431.1"/>
    <property type="molecule type" value="Genomic_DNA"/>
</dbReference>
<feature type="compositionally biased region" description="Basic and acidic residues" evidence="1">
    <location>
        <begin position="585"/>
        <end position="609"/>
    </location>
</feature>
<accession>A0A6A6YC93</accession>
<evidence type="ECO:0000313" key="3">
    <source>
        <dbReference type="EMBL" id="KAF2806431.1"/>
    </source>
</evidence>
<dbReference type="OrthoDB" id="3772220at2759"/>
<feature type="compositionally biased region" description="Acidic residues" evidence="1">
    <location>
        <begin position="610"/>
        <end position="622"/>
    </location>
</feature>